<evidence type="ECO:0000256" key="5">
    <source>
        <dbReference type="ARBA" id="ARBA00022989"/>
    </source>
</evidence>
<dbReference type="InterPro" id="IPR036640">
    <property type="entry name" value="ABC1_TM_sf"/>
</dbReference>
<evidence type="ECO:0000256" key="8">
    <source>
        <dbReference type="SAM" id="Phobius"/>
    </source>
</evidence>
<dbReference type="InterPro" id="IPR027417">
    <property type="entry name" value="P-loop_NTPase"/>
</dbReference>
<keyword evidence="4" id="KW-0067">ATP-binding</keyword>
<sequence length="655" mass="73625">MAEFDIERQPLLHGSQPDQASAKKQPIEEDYPDSASSDDDSTDSGKDEDVAKHKKLLRESGGWWGYMKNFSIFVPHLVPRNQPKIQLYLILIAILVMAERALNVLIPQQEGIIVDKLTQISGTGKLPWKEVMMWFVFRFLNSTATRGAIQTLLEVQVDNWSTKQLKDQIFCHIMSLSMDFHVDKDSGELTKAVEQGGSLVELMRLLLFEVSPIILDLIIALFYVTYLFDYYFACIMLVVAITYGLITWKGTGWEARKRRVYSKNSRLLSKVQLEGITSWFTVTCFNRAGYQHQRVMKSLDATMASYTTYKSVSEAVETARDMTILLGGIVSFLLAAYRVAQGVNTVGNFVALCSYWEVFCQPLYILSYISDDITSNLVDAEAVLEVLQRKPTVIDSAAAQLLCTAKGEICFQNVSFWYDERKAIIKDISFTAQAGRTVALVGETGSGKSTILKLLLRFYDSTSGSISIDGRNIQDITMASLRDAIGLVPQDASLFNLSVMENIRYARLDASDEEVIQASKAACIHDKIMSFPDQYDTLVGERGVKLSGGELQRVSIARIMLKNPRIILLDEATSAVDSVTEVQIQEAFRRLAMNRTTFIIAHRLGTVMDADMILVLDEGRIVESGTHDELSINGGRYQRLWETQWLKNPRSTNRI</sequence>
<dbReference type="EMBL" id="JBFCZG010000006">
    <property type="protein sequence ID" value="KAL3420894.1"/>
    <property type="molecule type" value="Genomic_DNA"/>
</dbReference>
<dbReference type="PROSITE" id="PS50893">
    <property type="entry name" value="ABC_TRANSPORTER_2"/>
    <property type="match status" value="1"/>
</dbReference>
<dbReference type="SMART" id="SM00382">
    <property type="entry name" value="AAA"/>
    <property type="match status" value="1"/>
</dbReference>
<evidence type="ECO:0000256" key="1">
    <source>
        <dbReference type="ARBA" id="ARBA00004141"/>
    </source>
</evidence>
<dbReference type="PROSITE" id="PS00211">
    <property type="entry name" value="ABC_TRANSPORTER_1"/>
    <property type="match status" value="1"/>
</dbReference>
<feature type="compositionally biased region" description="Acidic residues" evidence="7">
    <location>
        <begin position="28"/>
        <end position="42"/>
    </location>
</feature>
<dbReference type="PANTHER" id="PTHR24221">
    <property type="entry name" value="ATP-BINDING CASSETTE SUB-FAMILY B"/>
    <property type="match status" value="1"/>
</dbReference>
<keyword evidence="3" id="KW-0547">Nucleotide-binding</keyword>
<feature type="transmembrane region" description="Helical" evidence="8">
    <location>
        <begin position="322"/>
        <end position="340"/>
    </location>
</feature>
<keyword evidence="2 8" id="KW-0812">Transmembrane</keyword>
<evidence type="ECO:0000256" key="7">
    <source>
        <dbReference type="SAM" id="MobiDB-lite"/>
    </source>
</evidence>
<dbReference type="InterPro" id="IPR017871">
    <property type="entry name" value="ABC_transporter-like_CS"/>
</dbReference>
<evidence type="ECO:0000313" key="12">
    <source>
        <dbReference type="Proteomes" id="UP001629113"/>
    </source>
</evidence>
<dbReference type="SUPFAM" id="SSF90123">
    <property type="entry name" value="ABC transporter transmembrane region"/>
    <property type="match status" value="1"/>
</dbReference>
<dbReference type="Pfam" id="PF00005">
    <property type="entry name" value="ABC_tran"/>
    <property type="match status" value="1"/>
</dbReference>
<comment type="caution">
    <text evidence="11">The sequence shown here is derived from an EMBL/GenBank/DDBJ whole genome shotgun (WGS) entry which is preliminary data.</text>
</comment>
<dbReference type="Proteomes" id="UP001629113">
    <property type="component" value="Unassembled WGS sequence"/>
</dbReference>
<evidence type="ECO:0000256" key="3">
    <source>
        <dbReference type="ARBA" id="ARBA00022741"/>
    </source>
</evidence>
<protein>
    <submittedName>
        <fullName evidence="11">ABC transporter</fullName>
    </submittedName>
</protein>
<feature type="transmembrane region" description="Helical" evidence="8">
    <location>
        <begin position="230"/>
        <end position="248"/>
    </location>
</feature>
<dbReference type="Pfam" id="PF00664">
    <property type="entry name" value="ABC_membrane"/>
    <property type="match status" value="1"/>
</dbReference>
<feature type="transmembrane region" description="Helical" evidence="8">
    <location>
        <begin position="205"/>
        <end position="224"/>
    </location>
</feature>
<feature type="domain" description="ABC transporter" evidence="9">
    <location>
        <begin position="409"/>
        <end position="643"/>
    </location>
</feature>
<evidence type="ECO:0000256" key="4">
    <source>
        <dbReference type="ARBA" id="ARBA00022840"/>
    </source>
</evidence>
<dbReference type="Gene3D" id="1.20.1560.10">
    <property type="entry name" value="ABC transporter type 1, transmembrane domain"/>
    <property type="match status" value="1"/>
</dbReference>
<evidence type="ECO:0000259" key="9">
    <source>
        <dbReference type="PROSITE" id="PS50893"/>
    </source>
</evidence>
<keyword evidence="5 8" id="KW-1133">Transmembrane helix</keyword>
<accession>A0ABR4PC56</accession>
<feature type="compositionally biased region" description="Basic and acidic residues" evidence="7">
    <location>
        <begin position="1"/>
        <end position="10"/>
    </location>
</feature>
<reference evidence="11 12" key="1">
    <citation type="submission" date="2024-06" db="EMBL/GenBank/DDBJ databases">
        <title>Complete genome of Phlyctema vagabunda strain 19-DSS-EL-015.</title>
        <authorList>
            <person name="Fiorenzani C."/>
        </authorList>
    </citation>
    <scope>NUCLEOTIDE SEQUENCE [LARGE SCALE GENOMIC DNA]</scope>
    <source>
        <strain evidence="11 12">19-DSS-EL-015</strain>
    </source>
</reference>
<dbReference type="Gene3D" id="3.40.50.300">
    <property type="entry name" value="P-loop containing nucleotide triphosphate hydrolases"/>
    <property type="match status" value="1"/>
</dbReference>
<keyword evidence="6 8" id="KW-0472">Membrane</keyword>
<dbReference type="InterPro" id="IPR003593">
    <property type="entry name" value="AAA+_ATPase"/>
</dbReference>
<dbReference type="InterPro" id="IPR039421">
    <property type="entry name" value="Type_1_exporter"/>
</dbReference>
<evidence type="ECO:0000259" key="10">
    <source>
        <dbReference type="PROSITE" id="PS50929"/>
    </source>
</evidence>
<keyword evidence="12" id="KW-1185">Reference proteome</keyword>
<dbReference type="PANTHER" id="PTHR24221:SF503">
    <property type="entry name" value="MITOCHONDRIAL POTASSIUM CHANNEL ATP-BINDING SUBUNIT"/>
    <property type="match status" value="1"/>
</dbReference>
<name>A0ABR4PC56_9HELO</name>
<gene>
    <name evidence="11" type="ORF">PVAG01_07339</name>
</gene>
<evidence type="ECO:0000256" key="2">
    <source>
        <dbReference type="ARBA" id="ARBA00022692"/>
    </source>
</evidence>
<evidence type="ECO:0000313" key="11">
    <source>
        <dbReference type="EMBL" id="KAL3420894.1"/>
    </source>
</evidence>
<comment type="subcellular location">
    <subcellularLocation>
        <location evidence="1">Membrane</location>
        <topology evidence="1">Multi-pass membrane protein</topology>
    </subcellularLocation>
</comment>
<evidence type="ECO:0000256" key="6">
    <source>
        <dbReference type="ARBA" id="ARBA00023136"/>
    </source>
</evidence>
<dbReference type="PROSITE" id="PS50929">
    <property type="entry name" value="ABC_TM1F"/>
    <property type="match status" value="1"/>
</dbReference>
<organism evidence="11 12">
    <name type="scientific">Phlyctema vagabunda</name>
    <dbReference type="NCBI Taxonomy" id="108571"/>
    <lineage>
        <taxon>Eukaryota</taxon>
        <taxon>Fungi</taxon>
        <taxon>Dikarya</taxon>
        <taxon>Ascomycota</taxon>
        <taxon>Pezizomycotina</taxon>
        <taxon>Leotiomycetes</taxon>
        <taxon>Helotiales</taxon>
        <taxon>Dermateaceae</taxon>
        <taxon>Phlyctema</taxon>
    </lineage>
</organism>
<dbReference type="SUPFAM" id="SSF52540">
    <property type="entry name" value="P-loop containing nucleoside triphosphate hydrolases"/>
    <property type="match status" value="1"/>
</dbReference>
<dbReference type="InterPro" id="IPR011527">
    <property type="entry name" value="ABC1_TM_dom"/>
</dbReference>
<feature type="domain" description="ABC transmembrane type-1" evidence="10">
    <location>
        <begin position="90"/>
        <end position="375"/>
    </location>
</feature>
<feature type="region of interest" description="Disordered" evidence="7">
    <location>
        <begin position="1"/>
        <end position="50"/>
    </location>
</feature>
<dbReference type="InterPro" id="IPR003439">
    <property type="entry name" value="ABC_transporter-like_ATP-bd"/>
</dbReference>
<proteinExistence type="predicted"/>